<dbReference type="GeneID" id="86851954"/>
<dbReference type="AlphaFoldDB" id="A0AA87QB11"/>
<dbReference type="Pfam" id="PF00535">
    <property type="entry name" value="Glycos_transf_2"/>
    <property type="match status" value="1"/>
</dbReference>
<dbReference type="EMBL" id="BAYX01000011">
    <property type="protein sequence ID" value="GAJ95301.1"/>
    <property type="molecule type" value="Genomic_DNA"/>
</dbReference>
<evidence type="ECO:0000313" key="2">
    <source>
        <dbReference type="EMBL" id="GAJ95301.1"/>
    </source>
</evidence>
<sequence>MTDFIPDVSFVIAAYNAEDTLERAIDSALAQGAVSMEVIVVDDCSSDSTPDIVGNHPDPRVRLVAMPRNGGPGAARNAGLDAARGRWVAVLDSDDALRPDRMARLIARADKAEAQIVIDNLDVIRGENEAVGAMFPEAMLARMPLLTLAKFITSNMIFQSEHNLGYTKPVFERAFLEKHRLRFEETLRIGEDYIFLASALARGGVCAVEPTAGYLYYIRDGSISRVLKQQHVEAMIAADAKFFAEHPFGAAALAAQRRRTRNLKDVLSFLMLIDSLKDGALPTALKIACRNPRAVRHLRMPIAARFRRLAASLRGRGETTVLTGGEVAAAPQISSSLPSLGAGPHSNKG</sequence>
<dbReference type="RefSeq" id="WP_034515975.1">
    <property type="nucleotide sequence ID" value="NZ_BAYX01000011.1"/>
</dbReference>
<dbReference type="InterPro" id="IPR001173">
    <property type="entry name" value="Glyco_trans_2-like"/>
</dbReference>
<reference evidence="2 3" key="1">
    <citation type="submission" date="2014-05" db="EMBL/GenBank/DDBJ databases">
        <title>Whole genome shotgun sequence of Rhizobium rhizogenes NBRC 13257.</title>
        <authorList>
            <person name="Katano-Makiyama Y."/>
            <person name="Hosoyama A."/>
            <person name="Hashimoto M."/>
            <person name="Hosoyama Y."/>
            <person name="Noguchi M."/>
            <person name="Tsuchikane K."/>
            <person name="Kimura A."/>
            <person name="Ohji S."/>
            <person name="Ichikawa N."/>
            <person name="Yamazoe A."/>
            <person name="Fujita N."/>
        </authorList>
    </citation>
    <scope>NUCLEOTIDE SEQUENCE [LARGE SCALE GENOMIC DNA]</scope>
    <source>
        <strain evidence="2 3">NBRC 13257</strain>
    </source>
</reference>
<protein>
    <recommendedName>
        <fullName evidence="1">Glycosyltransferase 2-like domain-containing protein</fullName>
    </recommendedName>
</protein>
<dbReference type="PANTHER" id="PTHR43685:SF2">
    <property type="entry name" value="GLYCOSYLTRANSFERASE 2-LIKE DOMAIN-CONTAINING PROTEIN"/>
    <property type="match status" value="1"/>
</dbReference>
<evidence type="ECO:0000259" key="1">
    <source>
        <dbReference type="Pfam" id="PF00535"/>
    </source>
</evidence>
<dbReference type="InterPro" id="IPR029044">
    <property type="entry name" value="Nucleotide-diphossugar_trans"/>
</dbReference>
<dbReference type="CDD" id="cd00761">
    <property type="entry name" value="Glyco_tranf_GTA_type"/>
    <property type="match status" value="1"/>
</dbReference>
<evidence type="ECO:0000313" key="3">
    <source>
        <dbReference type="Proteomes" id="UP000026941"/>
    </source>
</evidence>
<feature type="domain" description="Glycosyltransferase 2-like" evidence="1">
    <location>
        <begin position="9"/>
        <end position="173"/>
    </location>
</feature>
<proteinExistence type="predicted"/>
<organism evidence="2 3">
    <name type="scientific">Rhizobium rhizogenes NBRC 13257</name>
    <dbReference type="NCBI Taxonomy" id="1220581"/>
    <lineage>
        <taxon>Bacteria</taxon>
        <taxon>Pseudomonadati</taxon>
        <taxon>Pseudomonadota</taxon>
        <taxon>Alphaproteobacteria</taxon>
        <taxon>Hyphomicrobiales</taxon>
        <taxon>Rhizobiaceae</taxon>
        <taxon>Rhizobium/Agrobacterium group</taxon>
        <taxon>Rhizobium</taxon>
    </lineage>
</organism>
<gene>
    <name evidence="2" type="ORF">RRH01S_11_02090</name>
</gene>
<dbReference type="Proteomes" id="UP000026941">
    <property type="component" value="Unassembled WGS sequence"/>
</dbReference>
<dbReference type="Gene3D" id="3.90.550.10">
    <property type="entry name" value="Spore Coat Polysaccharide Biosynthesis Protein SpsA, Chain A"/>
    <property type="match status" value="1"/>
</dbReference>
<dbReference type="SUPFAM" id="SSF53448">
    <property type="entry name" value="Nucleotide-diphospho-sugar transferases"/>
    <property type="match status" value="1"/>
</dbReference>
<dbReference type="PANTHER" id="PTHR43685">
    <property type="entry name" value="GLYCOSYLTRANSFERASE"/>
    <property type="match status" value="1"/>
</dbReference>
<dbReference type="InterPro" id="IPR050834">
    <property type="entry name" value="Glycosyltransf_2"/>
</dbReference>
<comment type="caution">
    <text evidence="2">The sequence shown here is derived from an EMBL/GenBank/DDBJ whole genome shotgun (WGS) entry which is preliminary data.</text>
</comment>
<name>A0AA87QB11_RHIRH</name>
<accession>A0AA87QB11</accession>